<organism evidence="3 4">
    <name type="scientific">Adineta steineri</name>
    <dbReference type="NCBI Taxonomy" id="433720"/>
    <lineage>
        <taxon>Eukaryota</taxon>
        <taxon>Metazoa</taxon>
        <taxon>Spiralia</taxon>
        <taxon>Gnathifera</taxon>
        <taxon>Rotifera</taxon>
        <taxon>Eurotatoria</taxon>
        <taxon>Bdelloidea</taxon>
        <taxon>Adinetida</taxon>
        <taxon>Adinetidae</taxon>
        <taxon>Adineta</taxon>
    </lineage>
</organism>
<dbReference type="PANTHER" id="PTHR12905">
    <property type="entry name" value="METALLOPHOSPHOESTERASE"/>
    <property type="match status" value="1"/>
</dbReference>
<gene>
    <name evidence="3" type="ORF">OKA104_LOCUS53519</name>
</gene>
<dbReference type="Proteomes" id="UP000663881">
    <property type="component" value="Unassembled WGS sequence"/>
</dbReference>
<name>A0A820RRK3_9BILA</name>
<evidence type="ECO:0000313" key="4">
    <source>
        <dbReference type="Proteomes" id="UP000663881"/>
    </source>
</evidence>
<dbReference type="Gene3D" id="3.60.21.10">
    <property type="match status" value="1"/>
</dbReference>
<comment type="caution">
    <text evidence="3">The sequence shown here is derived from an EMBL/GenBank/DDBJ whole genome shotgun (WGS) entry which is preliminary data.</text>
</comment>
<proteinExistence type="inferred from homology"/>
<dbReference type="GO" id="GO:0016787">
    <property type="term" value="F:hydrolase activity"/>
    <property type="evidence" value="ECO:0007669"/>
    <property type="project" value="InterPro"/>
</dbReference>
<protein>
    <recommendedName>
        <fullName evidence="2">Calcineurin-like phosphoesterase domain-containing protein</fullName>
    </recommendedName>
</protein>
<dbReference type="Pfam" id="PF00149">
    <property type="entry name" value="Metallophos"/>
    <property type="match status" value="1"/>
</dbReference>
<feature type="non-terminal residue" evidence="3">
    <location>
        <position position="92"/>
    </location>
</feature>
<accession>A0A820RRK3</accession>
<feature type="domain" description="Calcineurin-like phosphoesterase" evidence="2">
    <location>
        <begin position="10"/>
        <end position="83"/>
    </location>
</feature>
<evidence type="ECO:0000313" key="3">
    <source>
        <dbReference type="EMBL" id="CAF4439172.1"/>
    </source>
</evidence>
<dbReference type="InterPro" id="IPR029052">
    <property type="entry name" value="Metallo-depent_PP-like"/>
</dbReference>
<evidence type="ECO:0000259" key="2">
    <source>
        <dbReference type="Pfam" id="PF00149"/>
    </source>
</evidence>
<sequence length="92" mass="10539">MASNAAKTTRIVCISDTHSRYGFTLPAGDILVHAGDFSMTGEQSEIESFITCLKSLTQYRLKIFIAGNHDMTLQPAFYEKNWERWHRGRKQN</sequence>
<dbReference type="PANTHER" id="PTHR12905:SF0">
    <property type="entry name" value="CALCINEURIN-LIKE PHOSPHOESTERASE DOMAIN-CONTAINING PROTEIN"/>
    <property type="match status" value="1"/>
</dbReference>
<dbReference type="InterPro" id="IPR004843">
    <property type="entry name" value="Calcineurin-like_PHP"/>
</dbReference>
<reference evidence="3" key="1">
    <citation type="submission" date="2021-02" db="EMBL/GenBank/DDBJ databases">
        <authorList>
            <person name="Nowell W R."/>
        </authorList>
    </citation>
    <scope>NUCLEOTIDE SEQUENCE</scope>
</reference>
<dbReference type="SUPFAM" id="SSF56300">
    <property type="entry name" value="Metallo-dependent phosphatases"/>
    <property type="match status" value="1"/>
</dbReference>
<dbReference type="InterPro" id="IPR051693">
    <property type="entry name" value="UPF0046_metallophosphoest"/>
</dbReference>
<dbReference type="AlphaFoldDB" id="A0A820RRK3"/>
<dbReference type="EMBL" id="CAJOAY010033524">
    <property type="protein sequence ID" value="CAF4439172.1"/>
    <property type="molecule type" value="Genomic_DNA"/>
</dbReference>
<evidence type="ECO:0000256" key="1">
    <source>
        <dbReference type="ARBA" id="ARBA00007993"/>
    </source>
</evidence>
<comment type="similarity">
    <text evidence="1">Belongs to the UPF0046 family.</text>
</comment>